<name>A0A2S2N814_SCHGA</name>
<dbReference type="Pfam" id="PF00078">
    <property type="entry name" value="RVT_1"/>
    <property type="match status" value="1"/>
</dbReference>
<dbReference type="SUPFAM" id="SSF56219">
    <property type="entry name" value="DNase I-like"/>
    <property type="match status" value="1"/>
</dbReference>
<dbReference type="GO" id="GO:0003964">
    <property type="term" value="F:RNA-directed DNA polymerase activity"/>
    <property type="evidence" value="ECO:0007669"/>
    <property type="project" value="UniProtKB-KW"/>
</dbReference>
<keyword evidence="3" id="KW-0548">Nucleotidyltransferase</keyword>
<proteinExistence type="predicted"/>
<accession>A0A2S2N814</accession>
<evidence type="ECO:0000259" key="2">
    <source>
        <dbReference type="PROSITE" id="PS50878"/>
    </source>
</evidence>
<dbReference type="Pfam" id="PF14529">
    <property type="entry name" value="Exo_endo_phos_2"/>
    <property type="match status" value="1"/>
</dbReference>
<dbReference type="InterPro" id="IPR036691">
    <property type="entry name" value="Endo/exonu/phosph_ase_sf"/>
</dbReference>
<dbReference type="PANTHER" id="PTHR36688">
    <property type="entry name" value="ENDO/EXONUCLEASE/PHOSPHATASE DOMAIN-CONTAINING PROTEIN"/>
    <property type="match status" value="1"/>
</dbReference>
<reference evidence="3" key="1">
    <citation type="submission" date="2018-04" db="EMBL/GenBank/DDBJ databases">
        <title>Transcriptome of Schizaphis graminum biotype I.</title>
        <authorList>
            <person name="Scully E.D."/>
            <person name="Geib S.M."/>
            <person name="Palmer N.A."/>
            <person name="Koch K."/>
            <person name="Bradshaw J."/>
            <person name="Heng-Moss T."/>
            <person name="Sarath G."/>
        </authorList>
    </citation>
    <scope>NUCLEOTIDE SEQUENCE</scope>
</reference>
<sequence>MINRSQNISHPLSILLWNANGLIHQINEIKAFLSQTDIDILLISESHLTNNSCCKIPGYTTYQCNHPDGTSHAGSAILLKSNIKHTILPTYQTNTIQATNIALTLNNIPTTISSAYFPPQQKLSTLDLRQYFNSLGHTFIAGGDFNSKHPSWGSRQTNTRGRVLNNYIINNKLKIISPKNPTYWPSHTNRLPDILDFFITTLPNHVKFQIFDSLDLSSDHTPVILILNDTSYTTKSYPTLTPGKTNWSTFRNILDNTINLNTSLKTPTDIESTVLTLTSLIQKAAIDSSTKTSDIQITTKVIPQHISQLICEKRRARAKWQRTHLPSDKRIYNNLTTSLKNTLRKFNSNKFHDYLNSIKNADNSLWKATKNILREKTKIAPLRYPDNSLAISNLDKANLFATDLENRFTPHPDIQNRDHMLHVESLLNQTLPMSLPTNHTSPSEILHIINKLHNNKAPGHDLITNRIIKNLPKKSIIFLTFIFNSILRLSYIPPSWKHSIIILIHKPGKPENLPSSFRPISLLPSFSKILEKIILKRIYPIINVQNTIPNTQFGFRNKHSALHQVHRIVDNIASSLERKYFCSAVFLDVAQAFDRVWHKGLLYKTRFLPAPLYLIINSFLSNRTFQVRCDDVLSETHSAKAGVPQGSILAPTLYNIYTSDIPQSHLTSLATFADDTCIISSDPDIITSTENLQSHLNDLQNWFNLWRIKINENKSSHITFTLRPNTSPSVTLNNETIPRESSVKYLGIHLDQRLTWATHIKTKRKSMKIKLHKLRQLLRSKISLSDKTLVYKQLIRPALTYGIEFWGSTKTSNLNLLQSFQSISLRLMTNAPWYVSNLTIHKDLNIPTLLTLASTHYKKLHSKTNNHPNPLISNLSSKTLPDNPPRRLKRNWPRDLLR</sequence>
<dbReference type="CDD" id="cd01650">
    <property type="entry name" value="RT_nLTR_like"/>
    <property type="match status" value="1"/>
</dbReference>
<evidence type="ECO:0000313" key="3">
    <source>
        <dbReference type="EMBL" id="MBY13295.1"/>
    </source>
</evidence>
<dbReference type="InterPro" id="IPR043502">
    <property type="entry name" value="DNA/RNA_pol_sf"/>
</dbReference>
<keyword evidence="3" id="KW-0808">Transferase</keyword>
<dbReference type="Gene3D" id="3.60.10.10">
    <property type="entry name" value="Endonuclease/exonuclease/phosphatase"/>
    <property type="match status" value="1"/>
</dbReference>
<feature type="region of interest" description="Disordered" evidence="1">
    <location>
        <begin position="863"/>
        <end position="898"/>
    </location>
</feature>
<dbReference type="InterPro" id="IPR052560">
    <property type="entry name" value="RdDP_mobile_element"/>
</dbReference>
<protein>
    <submittedName>
        <fullName evidence="3">Putative RNA-directed DNA polymerase</fullName>
    </submittedName>
</protein>
<dbReference type="PROSITE" id="PS50878">
    <property type="entry name" value="RT_POL"/>
    <property type="match status" value="1"/>
</dbReference>
<dbReference type="InterPro" id="IPR000477">
    <property type="entry name" value="RT_dom"/>
</dbReference>
<evidence type="ECO:0000256" key="1">
    <source>
        <dbReference type="SAM" id="MobiDB-lite"/>
    </source>
</evidence>
<gene>
    <name evidence="3" type="ORF">g.93570</name>
</gene>
<dbReference type="InterPro" id="IPR005135">
    <property type="entry name" value="Endo/exonuclease/phosphatase"/>
</dbReference>
<dbReference type="PANTHER" id="PTHR36688:SF2">
    <property type="entry name" value="ENDONUCLEASE_EXONUCLEASE_PHOSPHATASE DOMAIN-CONTAINING PROTEIN"/>
    <property type="match status" value="1"/>
</dbReference>
<keyword evidence="3" id="KW-0695">RNA-directed DNA polymerase</keyword>
<dbReference type="AlphaFoldDB" id="A0A2S2N814"/>
<dbReference type="EMBL" id="GGMR01000676">
    <property type="protein sequence ID" value="MBY13295.1"/>
    <property type="molecule type" value="Transcribed_RNA"/>
</dbReference>
<dbReference type="SUPFAM" id="SSF56672">
    <property type="entry name" value="DNA/RNA polymerases"/>
    <property type="match status" value="1"/>
</dbReference>
<feature type="domain" description="Reverse transcriptase" evidence="2">
    <location>
        <begin position="485"/>
        <end position="750"/>
    </location>
</feature>
<feature type="compositionally biased region" description="Polar residues" evidence="1">
    <location>
        <begin position="865"/>
        <end position="880"/>
    </location>
</feature>
<organism evidence="3">
    <name type="scientific">Schizaphis graminum</name>
    <name type="common">Green bug aphid</name>
    <dbReference type="NCBI Taxonomy" id="13262"/>
    <lineage>
        <taxon>Eukaryota</taxon>
        <taxon>Metazoa</taxon>
        <taxon>Ecdysozoa</taxon>
        <taxon>Arthropoda</taxon>
        <taxon>Hexapoda</taxon>
        <taxon>Insecta</taxon>
        <taxon>Pterygota</taxon>
        <taxon>Neoptera</taxon>
        <taxon>Paraneoptera</taxon>
        <taxon>Hemiptera</taxon>
        <taxon>Sternorrhyncha</taxon>
        <taxon>Aphidomorpha</taxon>
        <taxon>Aphidoidea</taxon>
        <taxon>Aphididae</taxon>
        <taxon>Aphidini</taxon>
        <taxon>Schizaphis</taxon>
    </lineage>
</organism>